<feature type="domain" description="Fibrinogen C-terminal" evidence="8">
    <location>
        <begin position="509"/>
        <end position="736"/>
    </location>
</feature>
<keyword evidence="5" id="KW-1015">Disulfide bond</keyword>
<protein>
    <submittedName>
        <fullName evidence="10">Angiopoietin-1-like</fullName>
    </submittedName>
</protein>
<dbReference type="CDD" id="cd00087">
    <property type="entry name" value="FReD"/>
    <property type="match status" value="1"/>
</dbReference>
<proteinExistence type="predicted"/>
<dbReference type="AlphaFoldDB" id="A0A6P4ZU51"/>
<reference evidence="10" key="1">
    <citation type="submission" date="2025-08" db="UniProtKB">
        <authorList>
            <consortium name="RefSeq"/>
        </authorList>
    </citation>
    <scope>IDENTIFICATION</scope>
    <source>
        <tissue evidence="10">Gonad</tissue>
    </source>
</reference>
<evidence type="ECO:0000256" key="1">
    <source>
        <dbReference type="ARBA" id="ARBA00004613"/>
    </source>
</evidence>
<gene>
    <name evidence="10" type="primary">LOC109479980</name>
</gene>
<evidence type="ECO:0000313" key="9">
    <source>
        <dbReference type="Proteomes" id="UP000515135"/>
    </source>
</evidence>
<accession>A0A6P4ZU51</accession>
<dbReference type="Gene3D" id="3.90.215.10">
    <property type="entry name" value="Gamma Fibrinogen, chain A, domain 1"/>
    <property type="match status" value="1"/>
</dbReference>
<dbReference type="OrthoDB" id="10010495at2759"/>
<dbReference type="SMART" id="SM00186">
    <property type="entry name" value="FBG"/>
    <property type="match status" value="1"/>
</dbReference>
<keyword evidence="4 7" id="KW-0175">Coiled coil</keyword>
<dbReference type="KEGG" id="bbel:109479980"/>
<evidence type="ECO:0000256" key="3">
    <source>
        <dbReference type="ARBA" id="ARBA00022729"/>
    </source>
</evidence>
<dbReference type="PROSITE" id="PS51406">
    <property type="entry name" value="FIBRINOGEN_C_2"/>
    <property type="match status" value="1"/>
</dbReference>
<keyword evidence="6" id="KW-0325">Glycoprotein</keyword>
<feature type="coiled-coil region" evidence="7">
    <location>
        <begin position="377"/>
        <end position="404"/>
    </location>
</feature>
<organism evidence="9 10">
    <name type="scientific">Branchiostoma belcheri</name>
    <name type="common">Amphioxus</name>
    <dbReference type="NCBI Taxonomy" id="7741"/>
    <lineage>
        <taxon>Eukaryota</taxon>
        <taxon>Metazoa</taxon>
        <taxon>Chordata</taxon>
        <taxon>Cephalochordata</taxon>
        <taxon>Leptocardii</taxon>
        <taxon>Amphioxiformes</taxon>
        <taxon>Branchiostomatidae</taxon>
        <taxon>Branchiostoma</taxon>
    </lineage>
</organism>
<keyword evidence="3" id="KW-0732">Signal</keyword>
<evidence type="ECO:0000256" key="2">
    <source>
        <dbReference type="ARBA" id="ARBA00022525"/>
    </source>
</evidence>
<dbReference type="SUPFAM" id="SSF56496">
    <property type="entry name" value="Fibrinogen C-terminal domain-like"/>
    <property type="match status" value="1"/>
</dbReference>
<keyword evidence="9" id="KW-1185">Reference proteome</keyword>
<dbReference type="Proteomes" id="UP000515135">
    <property type="component" value="Unplaced"/>
</dbReference>
<dbReference type="InterPro" id="IPR037579">
    <property type="entry name" value="FIB_ANG-like"/>
</dbReference>
<evidence type="ECO:0000256" key="6">
    <source>
        <dbReference type="ARBA" id="ARBA00023180"/>
    </source>
</evidence>
<dbReference type="PANTHER" id="PTHR47221">
    <property type="entry name" value="FIBRINOGEN ALPHA CHAIN"/>
    <property type="match status" value="1"/>
</dbReference>
<name>A0A6P4ZU51_BRABE</name>
<dbReference type="PANTHER" id="PTHR47221:SF6">
    <property type="entry name" value="FIBRINOGEN ALPHA CHAIN"/>
    <property type="match status" value="1"/>
</dbReference>
<dbReference type="Gene3D" id="4.10.530.10">
    <property type="entry name" value="Gamma-fibrinogen Carboxyl Terminal Fragment, domain 2"/>
    <property type="match status" value="1"/>
</dbReference>
<dbReference type="InterPro" id="IPR014716">
    <property type="entry name" value="Fibrinogen_a/b/g_C_1"/>
</dbReference>
<evidence type="ECO:0000259" key="8">
    <source>
        <dbReference type="PROSITE" id="PS51406"/>
    </source>
</evidence>
<evidence type="ECO:0000256" key="7">
    <source>
        <dbReference type="SAM" id="Coils"/>
    </source>
</evidence>
<dbReference type="RefSeq" id="XP_019637619.1">
    <property type="nucleotide sequence ID" value="XM_019782060.1"/>
</dbReference>
<sequence>MISSHENKILQINIKNSQQDIFYSQQEQENHFQSRILETHNDTLQAINEWNDHQDEMLRDHNRTIVSTSLKNIAQDKLLTRHIQKIIQHEQQNSRQENMLSDHDNKITVIKRENVEQGRLLGRHNAEIGRMEARTDQHGTMLKDHDSSIKEDKKMISKHENMIGEHEKKLLRSERSMSLQGDMLLQVNGTINSLQDKNYQQDSVLYNHERVITDVKSNSDKQKTTIRDFEGRLQDQERDVGKNSEALNKVNSRILQFNLQNSQQDIVLNQHDIKIVGEGERNDAQDKALQRHDDMLQKQEEMMQAIRLKDSQQGTSMDAYTSRLGMLQREKNEHAIFLGQFKTKMTELQRMTSDQGVQMDEYKNRVGQLEDMQKTTLKDHDDRIKEVAKRAATVKNRVDDLDKRTFEKDTKHDIFLDNYSKKINSVHEKTKVLERMEKKSEVFINHHHQMLSELVEKSVELTNKTVDHDGQIAYNQMKTNQHDKTLGLHGSQITRIRDRLENATLDFDIKYTDRVQDCSDLYKRGYVLSTEYTIPGYKDAYFDVHSLKVFCDMTNDGGGWTVIQRRADGSVDFNRDWRAYRDGFGDIKGEYWLGNAHVYRLTNQRAYKLRIVMTDWAGDQRFSEYQTFRIEDEKDSFRARIGQAISNVVPSGHFIMPNEEFTTKDVDHDSYSGNCADSHSGGGWYTNCGVSGNVNGRYYRPGEVNSINAATGIFWYHWHGMQYSMKSAVMKIRPADFEWEMATNQ</sequence>
<dbReference type="GO" id="GO:0005576">
    <property type="term" value="C:extracellular region"/>
    <property type="evidence" value="ECO:0007669"/>
    <property type="project" value="UniProtKB-SubCell"/>
</dbReference>
<dbReference type="GeneID" id="109479980"/>
<evidence type="ECO:0000256" key="5">
    <source>
        <dbReference type="ARBA" id="ARBA00023157"/>
    </source>
</evidence>
<keyword evidence="2" id="KW-0964">Secreted</keyword>
<evidence type="ECO:0000256" key="4">
    <source>
        <dbReference type="ARBA" id="ARBA00023054"/>
    </source>
</evidence>
<dbReference type="InterPro" id="IPR036056">
    <property type="entry name" value="Fibrinogen-like_C"/>
</dbReference>
<dbReference type="Pfam" id="PF00147">
    <property type="entry name" value="Fibrinogen_C"/>
    <property type="match status" value="1"/>
</dbReference>
<comment type="subcellular location">
    <subcellularLocation>
        <location evidence="1">Secreted</location>
    </subcellularLocation>
</comment>
<dbReference type="InterPro" id="IPR002181">
    <property type="entry name" value="Fibrinogen_a/b/g_C_dom"/>
</dbReference>
<evidence type="ECO:0000313" key="10">
    <source>
        <dbReference type="RefSeq" id="XP_019637619.1"/>
    </source>
</evidence>